<dbReference type="Gene3D" id="2.10.260.10">
    <property type="match status" value="1"/>
</dbReference>
<dbReference type="NCBIfam" id="TIGR01439">
    <property type="entry name" value="lp_hng_hel_AbrB"/>
    <property type="match status" value="1"/>
</dbReference>
<accession>A0ABU8RMQ0</accession>
<dbReference type="SUPFAM" id="SSF89447">
    <property type="entry name" value="AbrB/MazE/MraZ-like"/>
    <property type="match status" value="1"/>
</dbReference>
<evidence type="ECO:0000256" key="2">
    <source>
        <dbReference type="SAM" id="MobiDB-lite"/>
    </source>
</evidence>
<dbReference type="Proteomes" id="UP001387100">
    <property type="component" value="Unassembled WGS sequence"/>
</dbReference>
<dbReference type="EMBL" id="JBBIAA010000020">
    <property type="protein sequence ID" value="MEJ5946340.1"/>
    <property type="molecule type" value="Genomic_DNA"/>
</dbReference>
<evidence type="ECO:0000256" key="1">
    <source>
        <dbReference type="PROSITE-ProRule" id="PRU01076"/>
    </source>
</evidence>
<gene>
    <name evidence="4" type="ORF">WDZ17_13665</name>
</gene>
<dbReference type="RefSeq" id="WP_339575723.1">
    <property type="nucleotide sequence ID" value="NZ_JBBIAA010000020.1"/>
</dbReference>
<feature type="region of interest" description="Disordered" evidence="2">
    <location>
        <begin position="52"/>
        <end position="76"/>
    </location>
</feature>
<evidence type="ECO:0000313" key="4">
    <source>
        <dbReference type="EMBL" id="MEJ5946340.1"/>
    </source>
</evidence>
<feature type="domain" description="SpoVT-AbrB" evidence="3">
    <location>
        <begin position="1"/>
        <end position="42"/>
    </location>
</feature>
<proteinExistence type="predicted"/>
<feature type="compositionally biased region" description="Basic and acidic residues" evidence="2">
    <location>
        <begin position="65"/>
        <end position="76"/>
    </location>
</feature>
<dbReference type="GO" id="GO:0003677">
    <property type="term" value="F:DNA binding"/>
    <property type="evidence" value="ECO:0007669"/>
    <property type="project" value="UniProtKB-KW"/>
</dbReference>
<keyword evidence="1 4" id="KW-0238">DNA-binding</keyword>
<dbReference type="SMART" id="SM00966">
    <property type="entry name" value="SpoVT_AbrB"/>
    <property type="match status" value="1"/>
</dbReference>
<dbReference type="InterPro" id="IPR037914">
    <property type="entry name" value="SpoVT-AbrB_sf"/>
</dbReference>
<keyword evidence="5" id="KW-1185">Reference proteome</keyword>
<protein>
    <submittedName>
        <fullName evidence="4">AbrB/MazE/SpoVT family DNA-binding domain-containing protein</fullName>
    </submittedName>
</protein>
<dbReference type="PROSITE" id="PS51740">
    <property type="entry name" value="SPOVT_ABRB"/>
    <property type="match status" value="1"/>
</dbReference>
<comment type="caution">
    <text evidence="4">The sequence shown here is derived from an EMBL/GenBank/DDBJ whole genome shotgun (WGS) entry which is preliminary data.</text>
</comment>
<reference evidence="4 5" key="1">
    <citation type="journal article" date="2017" name="Int. J. Syst. Evol. Microbiol.">
        <title>Pseudokineococcus basanitobsidens sp. nov., isolated from volcanic rock.</title>
        <authorList>
            <person name="Lee D.W."/>
            <person name="Park M.Y."/>
            <person name="Kim J.J."/>
            <person name="Kim B.S."/>
        </authorList>
    </citation>
    <scope>NUCLEOTIDE SEQUENCE [LARGE SCALE GENOMIC DNA]</scope>
    <source>
        <strain evidence="4 5">DSM 103726</strain>
    </source>
</reference>
<name>A0ABU8RMQ0_9ACTN</name>
<dbReference type="InterPro" id="IPR007159">
    <property type="entry name" value="SpoVT-AbrB_dom"/>
</dbReference>
<evidence type="ECO:0000259" key="3">
    <source>
        <dbReference type="PROSITE" id="PS51740"/>
    </source>
</evidence>
<sequence length="76" mass="8296">MTIDKAGRLVIPREVRERVGLQPGPVDLEVDGAALRLQAVAGEDVVEVRGRPLVGASPQNSLDDAEVRRLRDADRR</sequence>
<organism evidence="4 5">
    <name type="scientific">Pseudokineococcus basanitobsidens</name>
    <dbReference type="NCBI Taxonomy" id="1926649"/>
    <lineage>
        <taxon>Bacteria</taxon>
        <taxon>Bacillati</taxon>
        <taxon>Actinomycetota</taxon>
        <taxon>Actinomycetes</taxon>
        <taxon>Kineosporiales</taxon>
        <taxon>Kineosporiaceae</taxon>
        <taxon>Pseudokineococcus</taxon>
    </lineage>
</organism>
<evidence type="ECO:0000313" key="5">
    <source>
        <dbReference type="Proteomes" id="UP001387100"/>
    </source>
</evidence>